<comment type="caution">
    <text evidence="2">The sequence shown here is derived from an EMBL/GenBank/DDBJ whole genome shotgun (WGS) entry which is preliminary data.</text>
</comment>
<organism evidence="2 3">
    <name type="scientific">Stereocaulon virgatum</name>
    <dbReference type="NCBI Taxonomy" id="373712"/>
    <lineage>
        <taxon>Eukaryota</taxon>
        <taxon>Fungi</taxon>
        <taxon>Dikarya</taxon>
        <taxon>Ascomycota</taxon>
        <taxon>Pezizomycotina</taxon>
        <taxon>Lecanoromycetes</taxon>
        <taxon>OSLEUM clade</taxon>
        <taxon>Lecanoromycetidae</taxon>
        <taxon>Lecanorales</taxon>
        <taxon>Lecanorineae</taxon>
        <taxon>Stereocaulaceae</taxon>
        <taxon>Stereocaulon</taxon>
    </lineage>
</organism>
<evidence type="ECO:0000313" key="3">
    <source>
        <dbReference type="Proteomes" id="UP001590950"/>
    </source>
</evidence>
<accession>A0ABR4AUE7</accession>
<protein>
    <recommendedName>
        <fullName evidence="1">Serine aminopeptidase S33 domain-containing protein</fullName>
    </recommendedName>
</protein>
<dbReference type="EMBL" id="JBEFKJ010000001">
    <property type="protein sequence ID" value="KAL2048497.1"/>
    <property type="molecule type" value="Genomic_DNA"/>
</dbReference>
<dbReference type="Pfam" id="PF12146">
    <property type="entry name" value="Hydrolase_4"/>
    <property type="match status" value="1"/>
</dbReference>
<gene>
    <name evidence="2" type="ORF">N7G274_000409</name>
</gene>
<dbReference type="InterPro" id="IPR051044">
    <property type="entry name" value="MAG_DAG_Lipase"/>
</dbReference>
<name>A0ABR4AUE7_9LECA</name>
<dbReference type="Proteomes" id="UP001590950">
    <property type="component" value="Unassembled WGS sequence"/>
</dbReference>
<evidence type="ECO:0000313" key="2">
    <source>
        <dbReference type="EMBL" id="KAL2048497.1"/>
    </source>
</evidence>
<proteinExistence type="predicted"/>
<evidence type="ECO:0000259" key="1">
    <source>
        <dbReference type="Pfam" id="PF12146"/>
    </source>
</evidence>
<sequence length="328" mass="36742">MAKFTTEESWHTLPDDHKVYTKTWKPATTPIALVLFIHGFSDHVNAYYTLFPTLASRSIHVHAFDQRGWGRTVQNHSERGLTGPSSTVLSDITSVLEALIPLSKEKLIPLFLMGHSMGGAEVLQYAARGPSHIRSQIHGYIAESPYIALHPSAQPSRFTVVAGKLAAKILPNRPMVQKLQSQWLCRDPVVCKEWAEDPLNHNTGTLEGLAGMLERADELDRGVVAVKEGRVWVGHGSEDRVCSFDSAKTWFERLGVQDKEFRPYEGWYHKREYSLRREKGHSPGAKGPPVHAEPNEDKIIFANDVADWIMLKAKADGGQDMSQTKSRL</sequence>
<dbReference type="SUPFAM" id="SSF53474">
    <property type="entry name" value="alpha/beta-Hydrolases"/>
    <property type="match status" value="1"/>
</dbReference>
<reference evidence="2 3" key="1">
    <citation type="submission" date="2024-09" db="EMBL/GenBank/DDBJ databases">
        <title>Rethinking Asexuality: The Enigmatic Case of Functional Sexual Genes in Lepraria (Stereocaulaceae).</title>
        <authorList>
            <person name="Doellman M."/>
            <person name="Sun Y."/>
            <person name="Barcenas-Pena A."/>
            <person name="Lumbsch H.T."/>
            <person name="Grewe F."/>
        </authorList>
    </citation>
    <scope>NUCLEOTIDE SEQUENCE [LARGE SCALE GENOMIC DNA]</scope>
    <source>
        <strain evidence="2 3">Mercado 3170</strain>
    </source>
</reference>
<dbReference type="InterPro" id="IPR029058">
    <property type="entry name" value="AB_hydrolase_fold"/>
</dbReference>
<dbReference type="InterPro" id="IPR022742">
    <property type="entry name" value="Hydrolase_4"/>
</dbReference>
<dbReference type="PANTHER" id="PTHR11614">
    <property type="entry name" value="PHOSPHOLIPASE-RELATED"/>
    <property type="match status" value="1"/>
</dbReference>
<keyword evidence="3" id="KW-1185">Reference proteome</keyword>
<dbReference type="Gene3D" id="3.40.50.1820">
    <property type="entry name" value="alpha/beta hydrolase"/>
    <property type="match status" value="1"/>
</dbReference>
<feature type="domain" description="Serine aminopeptidase S33" evidence="1">
    <location>
        <begin position="30"/>
        <end position="270"/>
    </location>
</feature>